<keyword evidence="3" id="KW-1185">Reference proteome</keyword>
<sequence length="293" mass="33824">MLDVDSKVRVNHMPRRRAYGARDKERLINTIKELHNKGLSQVEISKALNVSRGTILRWNKELKFFVPRKPGEAGKIKTKIYPYNENYFSTINTPNNTYLVGYILGDGTIVDRGKSKRLVLTLAETDKQLLYDIAKELNMPSAVKFRKTRSTKEQNKYSLPINSTKMCNDLIQLGIKPQKTGKEEWIEFGSEVLQWAFLRGFFDADGHIRVYYRNGYLKTRLGFTGTKCMMQSILGFFKENGIGKNVKSITAKQGCYDLYISSMADVRLIYNKLYKSGTIKLQRKYDKILSLIR</sequence>
<dbReference type="InterPro" id="IPR004042">
    <property type="entry name" value="Intein_endonuc_central"/>
</dbReference>
<protein>
    <recommendedName>
        <fullName evidence="1">DOD-type homing endonuclease domain-containing protein</fullName>
    </recommendedName>
</protein>
<dbReference type="Pfam" id="PF14528">
    <property type="entry name" value="LAGLIDADG_3"/>
    <property type="match status" value="1"/>
</dbReference>
<dbReference type="InterPro" id="IPR027434">
    <property type="entry name" value="Homing_endonucl"/>
</dbReference>
<proteinExistence type="predicted"/>
<dbReference type="PRINTS" id="PR00379">
    <property type="entry name" value="INTEIN"/>
</dbReference>
<dbReference type="GO" id="GO:0016539">
    <property type="term" value="P:intein-mediated protein splicing"/>
    <property type="evidence" value="ECO:0007669"/>
    <property type="project" value="InterPro"/>
</dbReference>
<evidence type="ECO:0000313" key="3">
    <source>
        <dbReference type="Proteomes" id="UP000284416"/>
    </source>
</evidence>
<evidence type="ECO:0000313" key="2">
    <source>
        <dbReference type="EMBL" id="RHW41087.1"/>
    </source>
</evidence>
<dbReference type="AlphaFoldDB" id="A0A417YUU4"/>
<name>A0A417YUU4_9BACI</name>
<dbReference type="InterPro" id="IPR006142">
    <property type="entry name" value="INTEIN"/>
</dbReference>
<gene>
    <name evidence="2" type="ORF">D1B31_09075</name>
</gene>
<comment type="caution">
    <text evidence="2">The sequence shown here is derived from an EMBL/GenBank/DDBJ whole genome shotgun (WGS) entry which is preliminary data.</text>
</comment>
<organism evidence="2 3">
    <name type="scientific">Neobacillus notoginsengisoli</name>
    <dbReference type="NCBI Taxonomy" id="1578198"/>
    <lineage>
        <taxon>Bacteria</taxon>
        <taxon>Bacillati</taxon>
        <taxon>Bacillota</taxon>
        <taxon>Bacilli</taxon>
        <taxon>Bacillales</taxon>
        <taxon>Bacillaceae</taxon>
        <taxon>Neobacillus</taxon>
    </lineage>
</organism>
<evidence type="ECO:0000259" key="1">
    <source>
        <dbReference type="PROSITE" id="PS50819"/>
    </source>
</evidence>
<reference evidence="2 3" key="1">
    <citation type="journal article" date="2017" name="Int. J. Syst. Evol. Microbiol.">
        <title>Bacillus notoginsengisoli sp. nov., a novel bacterium isolated from the rhizosphere of Panax notoginseng.</title>
        <authorList>
            <person name="Zhang M.Y."/>
            <person name="Cheng J."/>
            <person name="Cai Y."/>
            <person name="Zhang T.Y."/>
            <person name="Wu Y.Y."/>
            <person name="Manikprabhu D."/>
            <person name="Li W.J."/>
            <person name="Zhang Y.X."/>
        </authorList>
    </citation>
    <scope>NUCLEOTIDE SEQUENCE [LARGE SCALE GENOMIC DNA]</scope>
    <source>
        <strain evidence="2 3">JCM 30743</strain>
    </source>
</reference>
<accession>A0A417YUU4</accession>
<dbReference type="Gene3D" id="3.10.28.10">
    <property type="entry name" value="Homing endonucleases"/>
    <property type="match status" value="2"/>
</dbReference>
<dbReference type="GO" id="GO:0004519">
    <property type="term" value="F:endonuclease activity"/>
    <property type="evidence" value="ECO:0007669"/>
    <property type="project" value="InterPro"/>
</dbReference>
<dbReference type="Gene3D" id="1.10.10.60">
    <property type="entry name" value="Homeodomain-like"/>
    <property type="match status" value="1"/>
</dbReference>
<dbReference type="SUPFAM" id="SSF55608">
    <property type="entry name" value="Homing endonucleases"/>
    <property type="match status" value="2"/>
</dbReference>
<dbReference type="InterPro" id="IPR004860">
    <property type="entry name" value="LAGLIDADG_dom"/>
</dbReference>
<dbReference type="Proteomes" id="UP000284416">
    <property type="component" value="Unassembled WGS sequence"/>
</dbReference>
<dbReference type="EMBL" id="QWEG01000005">
    <property type="protein sequence ID" value="RHW41087.1"/>
    <property type="molecule type" value="Genomic_DNA"/>
</dbReference>
<dbReference type="PROSITE" id="PS50819">
    <property type="entry name" value="INTEIN_ENDONUCLEASE"/>
    <property type="match status" value="1"/>
</dbReference>
<feature type="domain" description="DOD-type homing endonuclease" evidence="1">
    <location>
        <begin position="99"/>
        <end position="242"/>
    </location>
</feature>